<sequence>MGKNNLLVFSTILLFGLFACSNPQNANDYANQHMGKHNKQSSKTDLVEVKKTVWGQLSAEQKEWVNGTWEDGDVSKITLNQNMIIHLDDQSYQGKEVYLIDYPTKNTGMPNNMIVYADLETLDYIGNGLVD</sequence>
<evidence type="ECO:0008006" key="4">
    <source>
        <dbReference type="Google" id="ProtNLM"/>
    </source>
</evidence>
<evidence type="ECO:0000256" key="1">
    <source>
        <dbReference type="SAM" id="SignalP"/>
    </source>
</evidence>
<dbReference type="Proteomes" id="UP000435187">
    <property type="component" value="Unassembled WGS sequence"/>
</dbReference>
<evidence type="ECO:0000313" key="2">
    <source>
        <dbReference type="EMBL" id="MRI65308.1"/>
    </source>
</evidence>
<reference evidence="2 3" key="1">
    <citation type="submission" date="2019-10" db="EMBL/GenBank/DDBJ databases">
        <title>Gracilibacillus salitolerans sp. nov., a moderate halophile isolated from a saline soil in northwest China.</title>
        <authorList>
            <person name="Gan L."/>
        </authorList>
    </citation>
    <scope>NUCLEOTIDE SEQUENCE [LARGE SCALE GENOMIC DNA]</scope>
    <source>
        <strain evidence="2 3">TP2-8</strain>
    </source>
</reference>
<feature type="signal peptide" evidence="1">
    <location>
        <begin position="1"/>
        <end position="26"/>
    </location>
</feature>
<gene>
    <name evidence="2" type="ORF">GH885_02970</name>
</gene>
<protein>
    <recommendedName>
        <fullName evidence="4">Lipoprotein</fullName>
    </recommendedName>
</protein>
<accession>A0A6N7QTG0</accession>
<dbReference type="EMBL" id="WJEE01000003">
    <property type="protein sequence ID" value="MRI65308.1"/>
    <property type="molecule type" value="Genomic_DNA"/>
</dbReference>
<organism evidence="2 3">
    <name type="scientific">Gracilibacillus thailandensis</name>
    <dbReference type="NCBI Taxonomy" id="563735"/>
    <lineage>
        <taxon>Bacteria</taxon>
        <taxon>Bacillati</taxon>
        <taxon>Bacillota</taxon>
        <taxon>Bacilli</taxon>
        <taxon>Bacillales</taxon>
        <taxon>Bacillaceae</taxon>
        <taxon>Gracilibacillus</taxon>
    </lineage>
</organism>
<name>A0A6N7QTG0_9BACI</name>
<comment type="caution">
    <text evidence="2">The sequence shown here is derived from an EMBL/GenBank/DDBJ whole genome shotgun (WGS) entry which is preliminary data.</text>
</comment>
<feature type="chain" id="PRO_5027052701" description="Lipoprotein" evidence="1">
    <location>
        <begin position="27"/>
        <end position="131"/>
    </location>
</feature>
<keyword evidence="1" id="KW-0732">Signal</keyword>
<dbReference type="RefSeq" id="WP_153834156.1">
    <property type="nucleotide sequence ID" value="NZ_JBHUMW010000002.1"/>
</dbReference>
<dbReference type="PROSITE" id="PS51257">
    <property type="entry name" value="PROKAR_LIPOPROTEIN"/>
    <property type="match status" value="1"/>
</dbReference>
<keyword evidence="3" id="KW-1185">Reference proteome</keyword>
<dbReference type="AlphaFoldDB" id="A0A6N7QTG0"/>
<proteinExistence type="predicted"/>
<evidence type="ECO:0000313" key="3">
    <source>
        <dbReference type="Proteomes" id="UP000435187"/>
    </source>
</evidence>